<reference evidence="11 12" key="1">
    <citation type="submission" date="2020-07" db="EMBL/GenBank/DDBJ databases">
        <title>Huge and variable diversity of episymbiotic CPR bacteria and DPANN archaea in groundwater ecosystems.</title>
        <authorList>
            <person name="He C.Y."/>
            <person name="Keren R."/>
            <person name="Whittaker M."/>
            <person name="Farag I.F."/>
            <person name="Doudna J."/>
            <person name="Cate J.H.D."/>
            <person name="Banfield J.F."/>
        </authorList>
    </citation>
    <scope>NUCLEOTIDE SEQUENCE [LARGE SCALE GENOMIC DNA]</scope>
    <source>
        <strain evidence="11">NC_groundwater_70_Ag_B-0.1um_54_66</strain>
    </source>
</reference>
<evidence type="ECO:0000256" key="1">
    <source>
        <dbReference type="ARBA" id="ARBA00004651"/>
    </source>
</evidence>
<keyword evidence="6 10" id="KW-1133">Transmembrane helix</keyword>
<evidence type="ECO:0000256" key="7">
    <source>
        <dbReference type="ARBA" id="ARBA00023136"/>
    </source>
</evidence>
<evidence type="ECO:0000256" key="10">
    <source>
        <dbReference type="SAM" id="Phobius"/>
    </source>
</evidence>
<dbReference type="GO" id="GO:0016746">
    <property type="term" value="F:acyltransferase activity"/>
    <property type="evidence" value="ECO:0007669"/>
    <property type="project" value="UniProtKB-KW"/>
</dbReference>
<feature type="transmembrane region" description="Helical" evidence="10">
    <location>
        <begin position="359"/>
        <end position="380"/>
    </location>
</feature>
<dbReference type="Proteomes" id="UP000595362">
    <property type="component" value="Chromosome"/>
</dbReference>
<dbReference type="InterPro" id="IPR004299">
    <property type="entry name" value="MBOAT_fam"/>
</dbReference>
<dbReference type="EMBL" id="CP066681">
    <property type="protein sequence ID" value="QQG35389.1"/>
    <property type="molecule type" value="Genomic_DNA"/>
</dbReference>
<dbReference type="InterPro" id="IPR028362">
    <property type="entry name" value="AlgI"/>
</dbReference>
<keyword evidence="7 9" id="KW-0472">Membrane</keyword>
<feature type="transmembrane region" description="Helical" evidence="10">
    <location>
        <begin position="149"/>
        <end position="169"/>
    </location>
</feature>
<keyword evidence="5 10" id="KW-0812">Transmembrane</keyword>
<evidence type="ECO:0000256" key="9">
    <source>
        <dbReference type="PIRNR" id="PIRNR016636"/>
    </source>
</evidence>
<feature type="transmembrane region" description="Helical" evidence="10">
    <location>
        <begin position="184"/>
        <end position="202"/>
    </location>
</feature>
<dbReference type="AlphaFoldDB" id="A0A7T5UFN7"/>
<keyword evidence="4 9" id="KW-0808">Transferase</keyword>
<proteinExistence type="inferred from homology"/>
<dbReference type="PIRSF" id="PIRSF016636">
    <property type="entry name" value="AlgI_DltB"/>
    <property type="match status" value="1"/>
</dbReference>
<feature type="transmembrane region" description="Helical" evidence="10">
    <location>
        <begin position="53"/>
        <end position="69"/>
    </location>
</feature>
<dbReference type="PIRSF" id="PIRSF500217">
    <property type="entry name" value="AlgI"/>
    <property type="match status" value="1"/>
</dbReference>
<dbReference type="GO" id="GO:0042121">
    <property type="term" value="P:alginic acid biosynthetic process"/>
    <property type="evidence" value="ECO:0007669"/>
    <property type="project" value="InterPro"/>
</dbReference>
<gene>
    <name evidence="11" type="ORF">HYS17_07510</name>
</gene>
<dbReference type="GO" id="GO:0005886">
    <property type="term" value="C:plasma membrane"/>
    <property type="evidence" value="ECO:0007669"/>
    <property type="project" value="UniProtKB-SubCell"/>
</dbReference>
<dbReference type="PANTHER" id="PTHR13285">
    <property type="entry name" value="ACYLTRANSFERASE"/>
    <property type="match status" value="1"/>
</dbReference>
<evidence type="ECO:0000256" key="6">
    <source>
        <dbReference type="ARBA" id="ARBA00022989"/>
    </source>
</evidence>
<feature type="transmembrane region" description="Helical" evidence="10">
    <location>
        <begin position="6"/>
        <end position="24"/>
    </location>
</feature>
<name>A0A7T5UFN7_9BACT</name>
<keyword evidence="3 9" id="KW-1003">Cell membrane</keyword>
<evidence type="ECO:0000313" key="12">
    <source>
        <dbReference type="Proteomes" id="UP000595362"/>
    </source>
</evidence>
<feature type="transmembrane region" description="Helical" evidence="10">
    <location>
        <begin position="431"/>
        <end position="451"/>
    </location>
</feature>
<comment type="similarity">
    <text evidence="2 9">Belongs to the membrane-bound acyltransferase family.</text>
</comment>
<evidence type="ECO:0000313" key="11">
    <source>
        <dbReference type="EMBL" id="QQG35389.1"/>
    </source>
</evidence>
<feature type="transmembrane region" description="Helical" evidence="10">
    <location>
        <begin position="316"/>
        <end position="339"/>
    </location>
</feature>
<keyword evidence="8 9" id="KW-0012">Acyltransferase</keyword>
<evidence type="ECO:0000256" key="3">
    <source>
        <dbReference type="ARBA" id="ARBA00022475"/>
    </source>
</evidence>
<feature type="transmembrane region" description="Helical" evidence="10">
    <location>
        <begin position="31"/>
        <end position="47"/>
    </location>
</feature>
<dbReference type="PANTHER" id="PTHR13285:SF23">
    <property type="entry name" value="TEICHOIC ACID D-ALANYLTRANSFERASE"/>
    <property type="match status" value="1"/>
</dbReference>
<evidence type="ECO:0000256" key="8">
    <source>
        <dbReference type="ARBA" id="ARBA00023315"/>
    </source>
</evidence>
<evidence type="ECO:0000256" key="2">
    <source>
        <dbReference type="ARBA" id="ARBA00010323"/>
    </source>
</evidence>
<evidence type="ECO:0000256" key="4">
    <source>
        <dbReference type="ARBA" id="ARBA00022679"/>
    </source>
</evidence>
<feature type="transmembrane region" description="Helical" evidence="10">
    <location>
        <begin position="81"/>
        <end position="99"/>
    </location>
</feature>
<evidence type="ECO:0000256" key="5">
    <source>
        <dbReference type="ARBA" id="ARBA00022692"/>
    </source>
</evidence>
<comment type="subcellular location">
    <subcellularLocation>
        <location evidence="1">Cell membrane</location>
        <topology evidence="1">Multi-pass membrane protein</topology>
    </subcellularLocation>
</comment>
<dbReference type="InterPro" id="IPR051085">
    <property type="entry name" value="MB_O-acyltransferase"/>
</dbReference>
<dbReference type="InterPro" id="IPR024194">
    <property type="entry name" value="Ac/AlaTfrase_AlgI/DltB"/>
</dbReference>
<feature type="transmembrane region" description="Helical" evidence="10">
    <location>
        <begin position="481"/>
        <end position="497"/>
    </location>
</feature>
<sequence length="508" mass="58390">MLFNSFLFIFIFLPTVLLIHYYMVRRKSASTILGFLTLASLCFYTYWYPPYLVLLLVSICLNYICGILIEKGKKSPIRKAYLTLGIVCNLGLLCYYKYAGFFVENINTFSGGNWPVLQIALPLGISFFTFQQLIYLVDVYKQKVRPAGFVEYTLFVSFFPHLIAGPILHYKELVPQFHQMKEKGFQSTTFSAGLALFSIGLFKKIILADTLALHVDPLFKAVENGYTPSFLEAWAATIAYCFQIYFDFSGYTDMAIGLALLFGIKLPCNFNAPYKATGYIEFWRRWHITLSNFLRDYLYIPLGGNRKGGLRKYQNLIITMLIGGLWHGASWNFVLWGGFHGMFIALNHGLRHYFYLSAHSWRAVGWLLTFLTVTLLWVLFRAESISGATAIYKGLFDFSNVIIPQNVWLIFPEIAQICLSQIGIGSGELQYFKTVPLFFIISLVTFITFMMPNTARLFDLNVPERDTPLLGSRWHFQPNKSWAIMCAVLFIMAITLLERESPFVYFQF</sequence>
<dbReference type="Pfam" id="PF03062">
    <property type="entry name" value="MBOAT"/>
    <property type="match status" value="1"/>
</dbReference>
<organism evidence="11 12">
    <name type="scientific">Micavibrio aeruginosavorus</name>
    <dbReference type="NCBI Taxonomy" id="349221"/>
    <lineage>
        <taxon>Bacteria</taxon>
        <taxon>Pseudomonadati</taxon>
        <taxon>Bdellovibrionota</taxon>
        <taxon>Bdellovibrionia</taxon>
        <taxon>Bdellovibrionales</taxon>
        <taxon>Pseudobdellovibrionaceae</taxon>
        <taxon>Micavibrio</taxon>
    </lineage>
</organism>
<protein>
    <submittedName>
        <fullName evidence="11">MBOAT family protein</fullName>
    </submittedName>
</protein>
<accession>A0A7T5UFN7</accession>
<feature type="transmembrane region" description="Helical" evidence="10">
    <location>
        <begin position="119"/>
        <end position="137"/>
    </location>
</feature>